<feature type="non-terminal residue" evidence="1">
    <location>
        <position position="1"/>
    </location>
</feature>
<accession>A0A9D3W907</accession>
<proteinExistence type="predicted"/>
<dbReference type="Proteomes" id="UP000828251">
    <property type="component" value="Unassembled WGS sequence"/>
</dbReference>
<organism evidence="1 2">
    <name type="scientific">Gossypium stocksii</name>
    <dbReference type="NCBI Taxonomy" id="47602"/>
    <lineage>
        <taxon>Eukaryota</taxon>
        <taxon>Viridiplantae</taxon>
        <taxon>Streptophyta</taxon>
        <taxon>Embryophyta</taxon>
        <taxon>Tracheophyta</taxon>
        <taxon>Spermatophyta</taxon>
        <taxon>Magnoliopsida</taxon>
        <taxon>eudicotyledons</taxon>
        <taxon>Gunneridae</taxon>
        <taxon>Pentapetalae</taxon>
        <taxon>rosids</taxon>
        <taxon>malvids</taxon>
        <taxon>Malvales</taxon>
        <taxon>Malvaceae</taxon>
        <taxon>Malvoideae</taxon>
        <taxon>Gossypium</taxon>
    </lineage>
</organism>
<reference evidence="1 2" key="1">
    <citation type="journal article" date="2021" name="Plant Biotechnol. J.">
        <title>Multi-omics assisted identification of the key and species-specific regulatory components of drought-tolerant mechanisms in Gossypium stocksii.</title>
        <authorList>
            <person name="Yu D."/>
            <person name="Ke L."/>
            <person name="Zhang D."/>
            <person name="Wu Y."/>
            <person name="Sun Y."/>
            <person name="Mei J."/>
            <person name="Sun J."/>
            <person name="Sun Y."/>
        </authorList>
    </citation>
    <scope>NUCLEOTIDE SEQUENCE [LARGE SCALE GENOMIC DNA]</scope>
    <source>
        <strain evidence="2">cv. E1</strain>
        <tissue evidence="1">Leaf</tissue>
    </source>
</reference>
<dbReference type="OrthoDB" id="1739832at2759"/>
<sequence>GIQNDIDLLNPPIELETKKHKLKRLVQILNSFFMTNYKSIAEAKLCITFFLLKFDRASIVMRFD</sequence>
<dbReference type="Gene3D" id="2.20.25.100">
    <property type="entry name" value="Zn-binding ribosomal proteins"/>
    <property type="match status" value="1"/>
</dbReference>
<protein>
    <submittedName>
        <fullName evidence="1">Uncharacterized protein</fullName>
    </submittedName>
</protein>
<name>A0A9D3W907_9ROSI</name>
<dbReference type="AlphaFoldDB" id="A0A9D3W907"/>
<dbReference type="InterPro" id="IPR023407">
    <property type="entry name" value="Ribosomal_eS27_Zn-bd_dom_sf"/>
</dbReference>
<dbReference type="EMBL" id="JAIQCV010000003">
    <property type="protein sequence ID" value="KAH1113980.1"/>
    <property type="molecule type" value="Genomic_DNA"/>
</dbReference>
<evidence type="ECO:0000313" key="2">
    <source>
        <dbReference type="Proteomes" id="UP000828251"/>
    </source>
</evidence>
<gene>
    <name evidence="1" type="ORF">J1N35_007358</name>
</gene>
<comment type="caution">
    <text evidence="1">The sequence shown here is derived from an EMBL/GenBank/DDBJ whole genome shotgun (WGS) entry which is preliminary data.</text>
</comment>
<keyword evidence="2" id="KW-1185">Reference proteome</keyword>
<evidence type="ECO:0000313" key="1">
    <source>
        <dbReference type="EMBL" id="KAH1113980.1"/>
    </source>
</evidence>